<dbReference type="InterPro" id="IPR029063">
    <property type="entry name" value="SAM-dependent_MTases_sf"/>
</dbReference>
<reference evidence="2 3" key="1">
    <citation type="submission" date="2020-03" db="EMBL/GenBank/DDBJ databases">
        <title>Whole genome shotgun sequence of Phytohabitans houttuyneae NBRC 108639.</title>
        <authorList>
            <person name="Komaki H."/>
            <person name="Tamura T."/>
        </authorList>
    </citation>
    <scope>NUCLEOTIDE SEQUENCE [LARGE SCALE GENOMIC DNA]</scope>
    <source>
        <strain evidence="2 3">NBRC 108639</strain>
    </source>
</reference>
<sequence length="285" mass="30632">METQAGATDGTRPAPEIGKVFDRAAPRYEQAGVQFYAPLGERLVAGLGLRPGQRVLDLGCGRGACTHPAAVAVGSTGSVTGLDASTEMLAAARREAARIGLENVSFVEGDAAAPRFPARWFDAIVAGLVIFMLPDPAAALRAIHDLLRPGGVFGMSTFGVDDPKFFEVTAAVLPYLDGPMPPVPGRQGGALRTMDGVADLVRAAGFDQVRVADEHLDVAFDGPHQWWDWLWQTGGRVVLERIADERLPEARAAAFERMEKVRAERGRFVIHWNVWNTYGTRGGGE</sequence>
<dbReference type="Pfam" id="PF13649">
    <property type="entry name" value="Methyltransf_25"/>
    <property type="match status" value="1"/>
</dbReference>
<feature type="domain" description="Methyltransferase" evidence="1">
    <location>
        <begin position="55"/>
        <end position="151"/>
    </location>
</feature>
<reference evidence="2 3" key="2">
    <citation type="submission" date="2020-03" db="EMBL/GenBank/DDBJ databases">
        <authorList>
            <person name="Ichikawa N."/>
            <person name="Kimura A."/>
            <person name="Kitahashi Y."/>
            <person name="Uohara A."/>
        </authorList>
    </citation>
    <scope>NUCLEOTIDE SEQUENCE [LARGE SCALE GENOMIC DNA]</scope>
    <source>
        <strain evidence="2 3">NBRC 108639</strain>
    </source>
</reference>
<dbReference type="GO" id="GO:0008168">
    <property type="term" value="F:methyltransferase activity"/>
    <property type="evidence" value="ECO:0007669"/>
    <property type="project" value="TreeGrafter"/>
</dbReference>
<comment type="caution">
    <text evidence="2">The sequence shown here is derived from an EMBL/GenBank/DDBJ whole genome shotgun (WGS) entry which is preliminary data.</text>
</comment>
<evidence type="ECO:0000259" key="1">
    <source>
        <dbReference type="Pfam" id="PF13649"/>
    </source>
</evidence>
<dbReference type="PANTHER" id="PTHR43591">
    <property type="entry name" value="METHYLTRANSFERASE"/>
    <property type="match status" value="1"/>
</dbReference>
<evidence type="ECO:0000313" key="3">
    <source>
        <dbReference type="Proteomes" id="UP000482800"/>
    </source>
</evidence>
<organism evidence="2 3">
    <name type="scientific">Phytohabitans houttuyneae</name>
    <dbReference type="NCBI Taxonomy" id="1076126"/>
    <lineage>
        <taxon>Bacteria</taxon>
        <taxon>Bacillati</taxon>
        <taxon>Actinomycetota</taxon>
        <taxon>Actinomycetes</taxon>
        <taxon>Micromonosporales</taxon>
        <taxon>Micromonosporaceae</taxon>
    </lineage>
</organism>
<protein>
    <recommendedName>
        <fullName evidence="1">Methyltransferase domain-containing protein</fullName>
    </recommendedName>
</protein>
<dbReference type="PANTHER" id="PTHR43591:SF99">
    <property type="entry name" value="OS06G0646000 PROTEIN"/>
    <property type="match status" value="1"/>
</dbReference>
<proteinExistence type="predicted"/>
<dbReference type="InterPro" id="IPR041698">
    <property type="entry name" value="Methyltransf_25"/>
</dbReference>
<dbReference type="EMBL" id="BLPF01000002">
    <property type="protein sequence ID" value="GFJ81524.1"/>
    <property type="molecule type" value="Genomic_DNA"/>
</dbReference>
<dbReference type="SUPFAM" id="SSF53335">
    <property type="entry name" value="S-adenosyl-L-methionine-dependent methyltransferases"/>
    <property type="match status" value="1"/>
</dbReference>
<dbReference type="AlphaFoldDB" id="A0A6V8KCN6"/>
<dbReference type="Proteomes" id="UP000482800">
    <property type="component" value="Unassembled WGS sequence"/>
</dbReference>
<gene>
    <name evidence="2" type="ORF">Phou_057040</name>
</gene>
<dbReference type="CDD" id="cd02440">
    <property type="entry name" value="AdoMet_MTases"/>
    <property type="match status" value="1"/>
</dbReference>
<name>A0A6V8KCN6_9ACTN</name>
<evidence type="ECO:0000313" key="2">
    <source>
        <dbReference type="EMBL" id="GFJ81524.1"/>
    </source>
</evidence>
<dbReference type="Gene3D" id="3.40.50.150">
    <property type="entry name" value="Vaccinia Virus protein VP39"/>
    <property type="match status" value="1"/>
</dbReference>
<accession>A0A6V8KCN6</accession>
<keyword evidence="3" id="KW-1185">Reference proteome</keyword>